<dbReference type="EMBL" id="UYRV01027832">
    <property type="protein sequence ID" value="VDK81574.1"/>
    <property type="molecule type" value="Genomic_DNA"/>
</dbReference>
<dbReference type="AlphaFoldDB" id="A0A3P6UT88"/>
<dbReference type="Proteomes" id="UP000271889">
    <property type="component" value="Unassembled WGS sequence"/>
</dbReference>
<feature type="compositionally biased region" description="Polar residues" evidence="1">
    <location>
        <begin position="44"/>
        <end position="63"/>
    </location>
</feature>
<proteinExistence type="predicted"/>
<evidence type="ECO:0000313" key="3">
    <source>
        <dbReference type="Proteomes" id="UP000271889"/>
    </source>
</evidence>
<protein>
    <submittedName>
        <fullName evidence="2">Uncharacterized protein</fullName>
    </submittedName>
</protein>
<keyword evidence="3" id="KW-1185">Reference proteome</keyword>
<name>A0A3P6UT88_CYLGO</name>
<sequence>MRAEETGKIFDEDEIMKDITEECSPTKDRDDRSLGELLAAGRKGTSSVADSPLIGTTDTTPRVNPSHRPLHADYVLDKVRTESIFGILYRMPL</sequence>
<gene>
    <name evidence="2" type="ORF">CGOC_LOCUS7847</name>
</gene>
<feature type="region of interest" description="Disordered" evidence="1">
    <location>
        <begin position="40"/>
        <end position="66"/>
    </location>
</feature>
<evidence type="ECO:0000256" key="1">
    <source>
        <dbReference type="SAM" id="MobiDB-lite"/>
    </source>
</evidence>
<accession>A0A3P6UT88</accession>
<organism evidence="2 3">
    <name type="scientific">Cylicostephanus goldi</name>
    <name type="common">Nematode worm</name>
    <dbReference type="NCBI Taxonomy" id="71465"/>
    <lineage>
        <taxon>Eukaryota</taxon>
        <taxon>Metazoa</taxon>
        <taxon>Ecdysozoa</taxon>
        <taxon>Nematoda</taxon>
        <taxon>Chromadorea</taxon>
        <taxon>Rhabditida</taxon>
        <taxon>Rhabditina</taxon>
        <taxon>Rhabditomorpha</taxon>
        <taxon>Strongyloidea</taxon>
        <taxon>Strongylidae</taxon>
        <taxon>Cylicostephanus</taxon>
    </lineage>
</organism>
<evidence type="ECO:0000313" key="2">
    <source>
        <dbReference type="EMBL" id="VDK81574.1"/>
    </source>
</evidence>
<reference evidence="2 3" key="1">
    <citation type="submission" date="2018-11" db="EMBL/GenBank/DDBJ databases">
        <authorList>
            <consortium name="Pathogen Informatics"/>
        </authorList>
    </citation>
    <scope>NUCLEOTIDE SEQUENCE [LARGE SCALE GENOMIC DNA]</scope>
</reference>